<organism evidence="4 5">
    <name type="scientific">Candidatus Enterousia intestinigallinarum</name>
    <dbReference type="NCBI Taxonomy" id="2840790"/>
    <lineage>
        <taxon>Bacteria</taxon>
        <taxon>Pseudomonadati</taxon>
        <taxon>Pseudomonadota</taxon>
        <taxon>Alphaproteobacteria</taxon>
        <taxon>Candidatus Enterousia</taxon>
    </lineage>
</organism>
<reference evidence="4" key="1">
    <citation type="submission" date="2020-10" db="EMBL/GenBank/DDBJ databases">
        <authorList>
            <person name="Gilroy R."/>
        </authorList>
    </citation>
    <scope>NUCLEOTIDE SEQUENCE</scope>
    <source>
        <strain evidence="4">ChiGjej3B3-5194</strain>
    </source>
</reference>
<evidence type="ECO:0000313" key="4">
    <source>
        <dbReference type="EMBL" id="HIS70811.1"/>
    </source>
</evidence>
<name>A0A9D1JXD2_9PROT</name>
<dbReference type="Pfam" id="PF12236">
    <property type="entry name" value="Head-tail_con"/>
    <property type="match status" value="1"/>
</dbReference>
<comment type="subcellular location">
    <subcellularLocation>
        <location evidence="1">Virion</location>
    </subcellularLocation>
</comment>
<keyword evidence="3" id="KW-0231">Viral genome packaging</keyword>
<reference evidence="4" key="2">
    <citation type="journal article" date="2021" name="PeerJ">
        <title>Extensive microbial diversity within the chicken gut microbiome revealed by metagenomics and culture.</title>
        <authorList>
            <person name="Gilroy R."/>
            <person name="Ravi A."/>
            <person name="Getino M."/>
            <person name="Pursley I."/>
            <person name="Horton D.L."/>
            <person name="Alikhan N.F."/>
            <person name="Baker D."/>
            <person name="Gharbi K."/>
            <person name="Hall N."/>
            <person name="Watson M."/>
            <person name="Adriaenssens E.M."/>
            <person name="Foster-Nyarko E."/>
            <person name="Jarju S."/>
            <person name="Secka A."/>
            <person name="Antonio M."/>
            <person name="Oren A."/>
            <person name="Chaudhuri R.R."/>
            <person name="La Ragione R."/>
            <person name="Hildebrand F."/>
            <person name="Pallen M.J."/>
        </authorList>
    </citation>
    <scope>NUCLEOTIDE SEQUENCE</scope>
    <source>
        <strain evidence="4">ChiGjej3B3-5194</strain>
    </source>
</reference>
<dbReference type="AlphaFoldDB" id="A0A9D1JXD2"/>
<dbReference type="Proteomes" id="UP000886742">
    <property type="component" value="Unassembled WGS sequence"/>
</dbReference>
<proteinExistence type="predicted"/>
<dbReference type="EMBL" id="DVJI01000010">
    <property type="protein sequence ID" value="HIS70811.1"/>
    <property type="molecule type" value="Genomic_DNA"/>
</dbReference>
<accession>A0A9D1JXD2</accession>
<gene>
    <name evidence="4" type="ORF">IAD02_02365</name>
</gene>
<evidence type="ECO:0000313" key="5">
    <source>
        <dbReference type="Proteomes" id="UP000886742"/>
    </source>
</evidence>
<protein>
    <submittedName>
        <fullName evidence="4">Phage tail protein</fullName>
    </submittedName>
</protein>
<comment type="caution">
    <text evidence="4">The sequence shown here is derived from an EMBL/GenBank/DDBJ whole genome shotgun (WGS) entry which is preliminary data.</text>
</comment>
<evidence type="ECO:0000256" key="2">
    <source>
        <dbReference type="ARBA" id="ARBA00022612"/>
    </source>
</evidence>
<evidence type="ECO:0000256" key="1">
    <source>
        <dbReference type="ARBA" id="ARBA00004328"/>
    </source>
</evidence>
<evidence type="ECO:0000256" key="3">
    <source>
        <dbReference type="ARBA" id="ARBA00023219"/>
    </source>
</evidence>
<dbReference type="InterPro" id="IPR020991">
    <property type="entry name" value="Connector_podovirus"/>
</dbReference>
<sequence>MKQDLQQMYRRAMDLRTPWTTRWDSALRYTFPRSDDDAATLFDATAADAADNLAASIYSLLTPPESLWISLVPESADSPDATTATAALRANLNDSNFYTTIHQCYMDLIVLGTACLFMAENPIGAASAFAFTAIPMRDIAILNDAVFHTATMPAREVLAKYPAWTPPADLRDTIRNDPETPLTLVQSLVGTEFTAWLDVGGDIENNIVARGTFETNPYIIFRWAVASGEQYGRGPVLRALPDIKTVNKVVELVLKNATIAVSGIWQADDDGVINLANINLTPGAIIPKAVGSSGLTPLTSGANFDVSQIILKDLRDRIRHALLADRLGLLSEKEMTATEIMARNADMMRILGATYGRLLHEFIRPLVERGLQILSRRGEIDKISLHSDAELKYIAPIAQMAMAETLI</sequence>
<keyword evidence="2" id="KW-1188">Viral release from host cell</keyword>